<dbReference type="RefSeq" id="WP_177101002.1">
    <property type="nucleotide sequence ID" value="NZ_JACAQB010000004.1"/>
</dbReference>
<organism evidence="6 7">
    <name type="scientific">Pseudomonas gingeri</name>
    <dbReference type="NCBI Taxonomy" id="117681"/>
    <lineage>
        <taxon>Bacteria</taxon>
        <taxon>Pseudomonadati</taxon>
        <taxon>Pseudomonadota</taxon>
        <taxon>Gammaproteobacteria</taxon>
        <taxon>Pseudomonadales</taxon>
        <taxon>Pseudomonadaceae</taxon>
        <taxon>Pseudomonas</taxon>
    </lineage>
</organism>
<dbReference type="Pfam" id="PF07690">
    <property type="entry name" value="MFS_1"/>
    <property type="match status" value="1"/>
</dbReference>
<evidence type="ECO:0000259" key="5">
    <source>
        <dbReference type="PROSITE" id="PS50850"/>
    </source>
</evidence>
<dbReference type="Gene3D" id="1.20.1250.20">
    <property type="entry name" value="MFS general substrate transporter like domains"/>
    <property type="match status" value="2"/>
</dbReference>
<dbReference type="PROSITE" id="PS50850">
    <property type="entry name" value="MFS"/>
    <property type="match status" value="1"/>
</dbReference>
<feature type="transmembrane region" description="Helical" evidence="4">
    <location>
        <begin position="92"/>
        <end position="110"/>
    </location>
</feature>
<dbReference type="InterPro" id="IPR036259">
    <property type="entry name" value="MFS_trans_sf"/>
</dbReference>
<protein>
    <submittedName>
        <fullName evidence="6">MFS transporter</fullName>
    </submittedName>
</protein>
<keyword evidence="1 4" id="KW-0812">Transmembrane</keyword>
<dbReference type="PANTHER" id="PTHR23528">
    <property type="match status" value="1"/>
</dbReference>
<gene>
    <name evidence="6" type="ORF">HX882_07565</name>
</gene>
<proteinExistence type="predicted"/>
<feature type="transmembrane region" description="Helical" evidence="4">
    <location>
        <begin position="302"/>
        <end position="321"/>
    </location>
</feature>
<keyword evidence="3 4" id="KW-0472">Membrane</keyword>
<dbReference type="GO" id="GO:0022857">
    <property type="term" value="F:transmembrane transporter activity"/>
    <property type="evidence" value="ECO:0007669"/>
    <property type="project" value="InterPro"/>
</dbReference>
<evidence type="ECO:0000313" key="6">
    <source>
        <dbReference type="EMBL" id="NWB95744.1"/>
    </source>
</evidence>
<comment type="caution">
    <text evidence="6">The sequence shown here is derived from an EMBL/GenBank/DDBJ whole genome shotgun (WGS) entry which is preliminary data.</text>
</comment>
<dbReference type="AlphaFoldDB" id="A0A7Y7X9F3"/>
<feature type="transmembrane region" description="Helical" evidence="4">
    <location>
        <begin position="116"/>
        <end position="140"/>
    </location>
</feature>
<feature type="transmembrane region" description="Helical" evidence="4">
    <location>
        <begin position="152"/>
        <end position="175"/>
    </location>
</feature>
<evidence type="ECO:0000256" key="1">
    <source>
        <dbReference type="ARBA" id="ARBA00022692"/>
    </source>
</evidence>
<feature type="transmembrane region" description="Helical" evidence="4">
    <location>
        <begin position="391"/>
        <end position="412"/>
    </location>
</feature>
<keyword evidence="2 4" id="KW-1133">Transmembrane helix</keyword>
<feature type="transmembrane region" description="Helical" evidence="4">
    <location>
        <begin position="58"/>
        <end position="80"/>
    </location>
</feature>
<evidence type="ECO:0000256" key="3">
    <source>
        <dbReference type="ARBA" id="ARBA00023136"/>
    </source>
</evidence>
<dbReference type="InterPro" id="IPR020846">
    <property type="entry name" value="MFS_dom"/>
</dbReference>
<feature type="transmembrane region" description="Helical" evidence="4">
    <location>
        <begin position="20"/>
        <end position="43"/>
    </location>
</feature>
<dbReference type="PANTHER" id="PTHR23528:SF1">
    <property type="entry name" value="MAJOR FACILITATOR SUPERFAMILY (MFS) PROFILE DOMAIN-CONTAINING PROTEIN"/>
    <property type="match status" value="1"/>
</dbReference>
<dbReference type="InterPro" id="IPR011701">
    <property type="entry name" value="MFS"/>
</dbReference>
<evidence type="ECO:0000313" key="7">
    <source>
        <dbReference type="Proteomes" id="UP000539985"/>
    </source>
</evidence>
<accession>A0A7Y7X9F3</accession>
<feature type="transmembrane region" description="Helical" evidence="4">
    <location>
        <begin position="181"/>
        <end position="199"/>
    </location>
</feature>
<feature type="transmembrane region" description="Helical" evidence="4">
    <location>
        <begin position="231"/>
        <end position="251"/>
    </location>
</feature>
<feature type="transmembrane region" description="Helical" evidence="4">
    <location>
        <begin position="365"/>
        <end position="385"/>
    </location>
</feature>
<dbReference type="EMBL" id="JACAQB010000004">
    <property type="protein sequence ID" value="NWB95744.1"/>
    <property type="molecule type" value="Genomic_DNA"/>
</dbReference>
<sequence length="416" mass="44267">MSKATDGTFVSSGYGWLARIMLSIFAGNTAMYVVNLAILQVLLPTRVESLDSVHKVEILGMVTGIAAIVAIIANPLAGMLSDRTVGKFGRRTPWIVTGAIAVFATLAYMAEQQTVFGIVLGMCLLQASMNTYQSAIFAVVPDRVPSRWRGLASSMMGLAFPAGSIVGTAIASRFVGDTSGYYLLGGIMLATAILFVLLNPDTAVSRGAKASRVSLIVAVRQFFSALSHRDFFWVFFSRLMMVIAFMSLAGYQFYLLKDFIKLPEDVSPTQALVSINIFAMMAMAASTLLGGVVSDWLGKRRFLVFISAMCMSCAAVIPFIYPTYNGMLAFGILNSLGFGCYMAVDAALATEVLPDPTSQARDLGIMNIASAAAQVVSPLIASLIIVHLGGYASLLICSASFALLSALSVYGVKGVK</sequence>
<name>A0A7Y7X9F3_9PSED</name>
<dbReference type="Proteomes" id="UP000539985">
    <property type="component" value="Unassembled WGS sequence"/>
</dbReference>
<feature type="transmembrane region" description="Helical" evidence="4">
    <location>
        <begin position="271"/>
        <end position="290"/>
    </location>
</feature>
<dbReference type="SUPFAM" id="SSF103473">
    <property type="entry name" value="MFS general substrate transporter"/>
    <property type="match status" value="1"/>
</dbReference>
<evidence type="ECO:0000256" key="2">
    <source>
        <dbReference type="ARBA" id="ARBA00022989"/>
    </source>
</evidence>
<evidence type="ECO:0000256" key="4">
    <source>
        <dbReference type="SAM" id="Phobius"/>
    </source>
</evidence>
<reference evidence="6 7" key="1">
    <citation type="submission" date="2020-04" db="EMBL/GenBank/DDBJ databases">
        <title>Molecular characterization of pseudomonads from Agaricus bisporus reveal novel blotch 2 pathogens in Western Europe.</title>
        <authorList>
            <person name="Taparia T."/>
            <person name="Krijger M."/>
            <person name="Haynes E."/>
            <person name="Elpinstone J.G."/>
            <person name="Noble R."/>
            <person name="Van Der Wolf J."/>
        </authorList>
    </citation>
    <scope>NUCLEOTIDE SEQUENCE [LARGE SCALE GENOMIC DNA]</scope>
    <source>
        <strain evidence="6 7">H7001</strain>
    </source>
</reference>
<feature type="domain" description="Major facilitator superfamily (MFS) profile" evidence="5">
    <location>
        <begin position="21"/>
        <end position="416"/>
    </location>
</feature>
<feature type="transmembrane region" description="Helical" evidence="4">
    <location>
        <begin position="327"/>
        <end position="353"/>
    </location>
</feature>